<evidence type="ECO:0000256" key="5">
    <source>
        <dbReference type="HAMAP-Rule" id="MF_00787"/>
    </source>
</evidence>
<keyword evidence="8" id="KW-1185">Reference proteome</keyword>
<name>A0A1H8DYB6_9BURK</name>
<feature type="region of interest" description="Disordered" evidence="6">
    <location>
        <begin position="377"/>
        <end position="407"/>
    </location>
</feature>
<dbReference type="AlphaFoldDB" id="A0A1H8DYB6"/>
<comment type="pathway">
    <text evidence="5">Cofactor biosynthesis; adenosylcobalamin biosynthesis; cob(II)yrinate a,c-diamide from sirohydrochlorin (anaerobic route): step 6/10.</text>
</comment>
<dbReference type="Pfam" id="PF01888">
    <property type="entry name" value="CbiD"/>
    <property type="match status" value="1"/>
</dbReference>
<dbReference type="NCBIfam" id="NF000849">
    <property type="entry name" value="PRK00075.1-1"/>
    <property type="match status" value="1"/>
</dbReference>
<dbReference type="Gene3D" id="3.30.2110.10">
    <property type="entry name" value="CbiD-like"/>
    <property type="match status" value="1"/>
</dbReference>
<reference evidence="7 8" key="1">
    <citation type="submission" date="2016-10" db="EMBL/GenBank/DDBJ databases">
        <authorList>
            <person name="de Groot N.N."/>
        </authorList>
    </citation>
    <scope>NUCLEOTIDE SEQUENCE [LARGE SCALE GENOMIC DNA]</scope>
    <source>
        <strain evidence="7 8">DSM 15123</strain>
    </source>
</reference>
<evidence type="ECO:0000256" key="4">
    <source>
        <dbReference type="ARBA" id="ARBA00022691"/>
    </source>
</evidence>
<dbReference type="InterPro" id="IPR002748">
    <property type="entry name" value="CbiD"/>
</dbReference>
<dbReference type="HAMAP" id="MF_00787">
    <property type="entry name" value="CbiD"/>
    <property type="match status" value="1"/>
</dbReference>
<dbReference type="PIRSF" id="PIRSF026782">
    <property type="entry name" value="CbiD"/>
    <property type="match status" value="1"/>
</dbReference>
<dbReference type="EMBL" id="FOCW01000001">
    <property type="protein sequence ID" value="SEN12156.1"/>
    <property type="molecule type" value="Genomic_DNA"/>
</dbReference>
<evidence type="ECO:0000313" key="8">
    <source>
        <dbReference type="Proteomes" id="UP000199531"/>
    </source>
</evidence>
<dbReference type="EC" id="2.1.1.195" evidence="5"/>
<keyword evidence="2 5" id="KW-0489">Methyltransferase</keyword>
<sequence length="407" mass="42667">MEGKPQKGTRTGFTTGACSAAAARACAVGLVHGLIPPHITSLLPNGDRVSFAVGDGVVEGEGAQRRAHAWVEKFAGDDPDCTDKAHLTVDLRVLPGQVGKIVYRSGEGVGTVTMPGLGLEVGGPAINPVPRQNIADNLREALDEHGSDLLNHHGLEVTISVPGGQDMAKKTTNARLGILGGISILGTTGIVKPYSTSAWRASVVQAIQVVSTLGHEVVALTTGGRTESFAIAELRKDHPELPSACFIQMGDFLRYALDEVVAQGIRLVVLGVMVGKLTKIAQGETITHANRNVVDTDLVARIARQIGASEEDCAAIANAETARFGAELMVERGLGDAFHHALAQAAIDTLTAPDRYGDAFQLRVLVCDFAGNKVADVLSPPVPERPRPSSAGRTGIGHTHSSDFDTE</sequence>
<dbReference type="GO" id="GO:0043780">
    <property type="term" value="F:cobalt-precorrin-5B C1-methyltransferase activity"/>
    <property type="evidence" value="ECO:0007669"/>
    <property type="project" value="RHEA"/>
</dbReference>
<evidence type="ECO:0000256" key="6">
    <source>
        <dbReference type="SAM" id="MobiDB-lite"/>
    </source>
</evidence>
<dbReference type="GO" id="GO:0019251">
    <property type="term" value="P:anaerobic cobalamin biosynthetic process"/>
    <property type="evidence" value="ECO:0007669"/>
    <property type="project" value="UniProtKB-UniRule"/>
</dbReference>
<dbReference type="Proteomes" id="UP000199531">
    <property type="component" value="Unassembled WGS sequence"/>
</dbReference>
<dbReference type="RefSeq" id="WP_091813400.1">
    <property type="nucleotide sequence ID" value="NZ_FOCW01000001.1"/>
</dbReference>
<comment type="catalytic activity">
    <reaction evidence="5">
        <text>Co-precorrin-5B + S-adenosyl-L-methionine = Co-precorrin-6A + S-adenosyl-L-homocysteine</text>
        <dbReference type="Rhea" id="RHEA:26285"/>
        <dbReference type="ChEBI" id="CHEBI:57856"/>
        <dbReference type="ChEBI" id="CHEBI:59789"/>
        <dbReference type="ChEBI" id="CHEBI:60063"/>
        <dbReference type="ChEBI" id="CHEBI:60064"/>
        <dbReference type="EC" id="2.1.1.195"/>
    </reaction>
</comment>
<keyword evidence="3 5" id="KW-0808">Transferase</keyword>
<evidence type="ECO:0000256" key="1">
    <source>
        <dbReference type="ARBA" id="ARBA00022573"/>
    </source>
</evidence>
<evidence type="ECO:0000256" key="3">
    <source>
        <dbReference type="ARBA" id="ARBA00022679"/>
    </source>
</evidence>
<dbReference type="OrthoDB" id="6439987at2"/>
<accession>A0A1H8DYB6</accession>
<keyword evidence="4 5" id="KW-0949">S-adenosyl-L-methionine</keyword>
<dbReference type="UniPathway" id="UPA00148">
    <property type="reaction ID" value="UER00227"/>
</dbReference>
<dbReference type="GO" id="GO:0032259">
    <property type="term" value="P:methylation"/>
    <property type="evidence" value="ECO:0007669"/>
    <property type="project" value="UniProtKB-KW"/>
</dbReference>
<evidence type="ECO:0000313" key="7">
    <source>
        <dbReference type="EMBL" id="SEN12156.1"/>
    </source>
</evidence>
<comment type="similarity">
    <text evidence="5">Belongs to the CbiD family.</text>
</comment>
<proteinExistence type="inferred from homology"/>
<dbReference type="STRING" id="1121117.SAMN02745977_00493"/>
<dbReference type="PANTHER" id="PTHR35863">
    <property type="entry name" value="COBALT-PRECORRIN-5B C(1)-METHYLTRANSFERASE"/>
    <property type="match status" value="1"/>
</dbReference>
<comment type="function">
    <text evidence="5">Catalyzes the methylation of C-1 in cobalt-precorrin-5B to form cobalt-precorrin-6A.</text>
</comment>
<dbReference type="PANTHER" id="PTHR35863:SF1">
    <property type="entry name" value="COBALT-PRECORRIN-5B C(1)-METHYLTRANSFERASE"/>
    <property type="match status" value="1"/>
</dbReference>
<protein>
    <recommendedName>
        <fullName evidence="5">Cobalt-precorrin-5B C(1)-methyltransferase</fullName>
        <ecNumber evidence="5">2.1.1.195</ecNumber>
    </recommendedName>
    <alternativeName>
        <fullName evidence="5">Cobalt-precorrin-6A synthase</fullName>
    </alternativeName>
</protein>
<dbReference type="InterPro" id="IPR036074">
    <property type="entry name" value="CbiD_sf"/>
</dbReference>
<gene>
    <name evidence="5" type="primary">cbiD</name>
    <name evidence="7" type="ORF">SAMN02745977_00493</name>
</gene>
<dbReference type="NCBIfam" id="TIGR00312">
    <property type="entry name" value="cbiD"/>
    <property type="match status" value="1"/>
</dbReference>
<dbReference type="SUPFAM" id="SSF111342">
    <property type="entry name" value="CbiD-like"/>
    <property type="match status" value="1"/>
</dbReference>
<keyword evidence="1 5" id="KW-0169">Cobalamin biosynthesis</keyword>
<evidence type="ECO:0000256" key="2">
    <source>
        <dbReference type="ARBA" id="ARBA00022603"/>
    </source>
</evidence>
<organism evidence="7 8">
    <name type="scientific">Brachymonas denitrificans DSM 15123</name>
    <dbReference type="NCBI Taxonomy" id="1121117"/>
    <lineage>
        <taxon>Bacteria</taxon>
        <taxon>Pseudomonadati</taxon>
        <taxon>Pseudomonadota</taxon>
        <taxon>Betaproteobacteria</taxon>
        <taxon>Burkholderiales</taxon>
        <taxon>Comamonadaceae</taxon>
        <taxon>Brachymonas</taxon>
    </lineage>
</organism>